<evidence type="ECO:0000313" key="4">
    <source>
        <dbReference type="EMBL" id="AYB71501.1"/>
    </source>
</evidence>
<dbReference type="EMBL" id="MH368037">
    <property type="protein sequence ID" value="AYB71515.1"/>
    <property type="molecule type" value="Genomic_DNA"/>
</dbReference>
<evidence type="ECO:0000256" key="1">
    <source>
        <dbReference type="SAM" id="MobiDB-lite"/>
    </source>
</evidence>
<organismHost>
    <name type="scientific">Pecten maximus</name>
    <name type="common">King scallop</name>
    <name type="synonym">Pilgrim's clam</name>
    <dbReference type="NCBI Taxonomy" id="6579"/>
</organismHost>
<keyword evidence="2" id="KW-0472">Membrane</keyword>
<sequence length="973" mass="107144">MTNMILLSAVFLSLAILETHCANHITTGISTAGEVEIRCVSDNYVKKIMAYNRDRLSDATISIIQNYKQGPYGCDGVAQSSVISGAAKEKRINTPECITTGRRIGGLIVRLKSKPKEEDLGKWECYFTDLTDNVDSKTLTDVLTKYNLPNSGYFNADGTPNDFTTELKVLDYDDVTKDVIMGCKLSTDLGTPPTMSEKQPYSSVHLTGDDRYYAEGDLYSRTSFSSTPYDCTGIPQNTNKYLYNCFNVAPNEYRSAAHRPPPFIALTAPSTPSNIILDNVAEKHAFTKHFFFPAEDKAVVDLRGKNVVISPLAVSDYTQIKMKYLSVQNAVFSPPEELINKLGEVLLKELSTATKFEIVNVDNNFAPTIPGDPYKMVMIADQSCVSGVNKNVIYTGLCKKSSSMSVITMTYFSSLDCDKTSHYAYIFYTGNEPREVEILPAGIQEAVGTPPDVTASNIPENSGGNDCESTTAQDVAEKLFGHLQTVCPTISLCQMPSTVRTVITDGECAQRPFICNNRALVEYHVPLTELTSGSPFANDWSCTAVDKQSPMKTWHKGLRTELACGLGDLKQKYIDNSLPLIVKQGKDSYKVVCSTPPSLCTDNGLTPPRLNKDDKTYTKEELMAPDDYACTDHFDRVEVKKSYELIQDHFGCEYKLYCKITPHNVRCYITNFPQCQTPAYISGTIGSDTIPNTALTPKSLSVMFIKGGLVSTTSLDLSIWTIKGIKLAQFTTAADLPDACELAANNIQVTHNMDFTSAGKTVTFACINKLPLDNTCDISAGHSKDTQYKLEISNDGSNWVALAESTLAIDGSGVKTLTSTFSKEGGIFAEGDGVFSFLFYSLNDDAIRTMYTDRSNIQARCVKMFDSSSSTSTIKAVDYISYDTYRKSLVPEEPTVTTTTESPPPPTTTTRQIHSKEDFDRVKKELGEKLYHVLFFMGVLTVSVAGGVIILSFIGCLIMRKMEDAPQKTKYSV</sequence>
<protein>
    <submittedName>
        <fullName evidence="3">ORF41</fullName>
    </submittedName>
</protein>
<keyword evidence="2" id="KW-0812">Transmembrane</keyword>
<reference evidence="3" key="1">
    <citation type="submission" date="2017-03" db="EMBL/GenBank/DDBJ databases">
        <title>Description and investigation on a mortality event in spat during June 2016 in Normandy.</title>
        <authorList>
            <person name="Burioli E.A.V."/>
        </authorList>
    </citation>
    <scope>NUCLEOTIDE SEQUENCE</scope>
    <source>
        <strain evidence="3">MicroVar</strain>
    </source>
</reference>
<dbReference type="EMBL" id="KY753858">
    <property type="protein sequence ID" value="AVC68716.1"/>
    <property type="molecule type" value="Genomic_DNA"/>
</dbReference>
<reference evidence="4" key="3">
    <citation type="submission" date="2018-05" db="EMBL/GenBank/DDBJ databases">
        <authorList>
            <person name="Lanie J.A."/>
            <person name="Ng W.-L."/>
            <person name="Kazmierczak K.M."/>
            <person name="Andrzejewski T.M."/>
            <person name="Davidsen T.M."/>
            <person name="Wayne K.J."/>
            <person name="Tettelin H."/>
            <person name="Glass J.I."/>
            <person name="Rusch D."/>
            <person name="Podicherti R."/>
            <person name="Tsui H.-C.T."/>
            <person name="Winkler M.E."/>
        </authorList>
    </citation>
    <scope>NUCLEOTIDE SEQUENCE</scope>
</reference>
<name>A0A2L1DG00_OSHV1</name>
<dbReference type="EMBL" id="MH368036">
    <property type="protein sequence ID" value="AYB71508.1"/>
    <property type="molecule type" value="Genomic_DNA"/>
</dbReference>
<dbReference type="EMBL" id="MH368035">
    <property type="protein sequence ID" value="AYB71501.1"/>
    <property type="molecule type" value="Genomic_DNA"/>
</dbReference>
<evidence type="ECO:0000256" key="2">
    <source>
        <dbReference type="SAM" id="Phobius"/>
    </source>
</evidence>
<organismHost>
    <name type="scientific">Magallana gigas</name>
    <name type="common">Pacific oyster</name>
    <name type="synonym">Crassostrea gigas</name>
    <dbReference type="NCBI Taxonomy" id="29159"/>
</organismHost>
<feature type="region of interest" description="Disordered" evidence="1">
    <location>
        <begin position="893"/>
        <end position="913"/>
    </location>
</feature>
<reference evidence="4" key="2">
    <citation type="journal article" date="2018" name="J. Fish Dis.">
        <title>A novel divergent group of Ostreid herpesvirus 1 muVar variants associated with a mortality event in Pacific oyster spat in Normandy (France) in 2016.</title>
        <authorList>
            <person name="Burioli E.A."/>
            <person name="Varello K."/>
            <person name="Lavazza A."/>
            <person name="Bozzetta E."/>
            <person name="Prearo M."/>
            <person name="Houssin M."/>
        </authorList>
    </citation>
    <scope>NUCLEOTIDE SEQUENCE</scope>
</reference>
<organism evidence="3">
    <name type="scientific">Ostreid herpesvirus 1</name>
    <name type="common">OsHV-1</name>
    <name type="synonym">Pacific oyster herpesvirus</name>
    <dbReference type="NCBI Taxonomy" id="261939"/>
    <lineage>
        <taxon>Viruses</taxon>
        <taxon>Duplodnaviria</taxon>
        <taxon>Heunggongvirae</taxon>
        <taxon>Peploviricota</taxon>
        <taxon>Herviviricetes</taxon>
        <taxon>Herpesvirales</taxon>
        <taxon>Malacoherpesviridae</taxon>
        <taxon>Ostreavirus</taxon>
        <taxon>Ostreavirus ostreidmalaco1</taxon>
    </lineage>
</organism>
<proteinExistence type="predicted"/>
<evidence type="ECO:0000313" key="3">
    <source>
        <dbReference type="EMBL" id="AVC68716.1"/>
    </source>
</evidence>
<keyword evidence="2" id="KW-1133">Transmembrane helix</keyword>
<feature type="transmembrane region" description="Helical" evidence="2">
    <location>
        <begin position="930"/>
        <end position="958"/>
    </location>
</feature>
<accession>A0A2L1DG00</accession>